<dbReference type="VEuPathDB" id="FungiDB:PC110_g16448"/>
<evidence type="ECO:0000313" key="3">
    <source>
        <dbReference type="Proteomes" id="UP000760860"/>
    </source>
</evidence>
<dbReference type="Proteomes" id="UP000760860">
    <property type="component" value="Unassembled WGS sequence"/>
</dbReference>
<sequence>MSFSSQELSRFWNIGYIVKKNFLCEDLCDRAFEEVKRLDYRPIARKVHTSMLDVYRRQVSLAVENATAIKEVHDRVADSVEGSDSLWEVNMDTWHAIRSVPGGKTQAVHRDFPSFEISCAYLRHHVVQGSVIITIMDAHAGAKYTVEKGAYQCPYCNESKDNKNTLSKNISRHYRSDHGAGNHHQNQQPQARSGRKDEEASVVSCAESDEESEEDQLRESCVELMDVAAGEDSDGSEECS</sequence>
<reference evidence="2" key="1">
    <citation type="submission" date="2018-05" db="EMBL/GenBank/DDBJ databases">
        <title>Effector identification in a new, highly contiguous assembly of the strawberry crown rot pathogen Phytophthora cactorum.</title>
        <authorList>
            <person name="Armitage A.D."/>
            <person name="Nellist C.F."/>
            <person name="Bates H."/>
            <person name="Vickerstaff R.J."/>
            <person name="Harrison R.J."/>
        </authorList>
    </citation>
    <scope>NUCLEOTIDE SEQUENCE</scope>
    <source>
        <strain evidence="2">P421</strain>
    </source>
</reference>
<dbReference type="EMBL" id="RCMV01000175">
    <property type="protein sequence ID" value="KAG3222583.1"/>
    <property type="molecule type" value="Genomic_DNA"/>
</dbReference>
<protein>
    <submittedName>
        <fullName evidence="2">Uncharacterized protein</fullName>
    </submittedName>
</protein>
<organism evidence="2 3">
    <name type="scientific">Phytophthora cactorum</name>
    <dbReference type="NCBI Taxonomy" id="29920"/>
    <lineage>
        <taxon>Eukaryota</taxon>
        <taxon>Sar</taxon>
        <taxon>Stramenopiles</taxon>
        <taxon>Oomycota</taxon>
        <taxon>Peronosporomycetes</taxon>
        <taxon>Peronosporales</taxon>
        <taxon>Peronosporaceae</taxon>
        <taxon>Phytophthora</taxon>
    </lineage>
</organism>
<comment type="caution">
    <text evidence="2">The sequence shown here is derived from an EMBL/GenBank/DDBJ whole genome shotgun (WGS) entry which is preliminary data.</text>
</comment>
<feature type="region of interest" description="Disordered" evidence="1">
    <location>
        <begin position="173"/>
        <end position="218"/>
    </location>
</feature>
<proteinExistence type="predicted"/>
<gene>
    <name evidence="2" type="ORF">PC129_g6712</name>
</gene>
<evidence type="ECO:0000313" key="2">
    <source>
        <dbReference type="EMBL" id="KAG3222583.1"/>
    </source>
</evidence>
<dbReference type="SUPFAM" id="SSF51197">
    <property type="entry name" value="Clavaminate synthase-like"/>
    <property type="match status" value="1"/>
</dbReference>
<evidence type="ECO:0000256" key="1">
    <source>
        <dbReference type="SAM" id="MobiDB-lite"/>
    </source>
</evidence>
<dbReference type="AlphaFoldDB" id="A0A8T1IE87"/>
<accession>A0A8T1IE87</accession>
<name>A0A8T1IE87_9STRA</name>